<feature type="compositionally biased region" description="Low complexity" evidence="3">
    <location>
        <begin position="1030"/>
        <end position="1047"/>
    </location>
</feature>
<dbReference type="GO" id="GO:0005615">
    <property type="term" value="C:extracellular space"/>
    <property type="evidence" value="ECO:0007669"/>
    <property type="project" value="TreeGrafter"/>
</dbReference>
<feature type="region of interest" description="Disordered" evidence="3">
    <location>
        <begin position="544"/>
        <end position="581"/>
    </location>
</feature>
<dbReference type="EnsemblMetazoa" id="MDOA004403-RB">
    <property type="protein sequence ID" value="MDOA004403-PB"/>
    <property type="gene ID" value="MDOA004403"/>
</dbReference>
<keyword evidence="4" id="KW-0472">Membrane</keyword>
<keyword evidence="4" id="KW-1133">Transmembrane helix</keyword>
<gene>
    <name evidence="5" type="primary">101895143</name>
</gene>
<dbReference type="InterPro" id="IPR032675">
    <property type="entry name" value="LRR_dom_sf"/>
</dbReference>
<dbReference type="SUPFAM" id="SSF52075">
    <property type="entry name" value="Outer arm dynein light chain 1"/>
    <property type="match status" value="1"/>
</dbReference>
<dbReference type="SUPFAM" id="SSF52058">
    <property type="entry name" value="L domain-like"/>
    <property type="match status" value="1"/>
</dbReference>
<feature type="compositionally biased region" description="Basic and acidic residues" evidence="3">
    <location>
        <begin position="545"/>
        <end position="558"/>
    </location>
</feature>
<dbReference type="SMART" id="SM00365">
    <property type="entry name" value="LRR_SD22"/>
    <property type="match status" value="4"/>
</dbReference>
<keyword evidence="1" id="KW-0433">Leucine-rich repeat</keyword>
<keyword evidence="4" id="KW-0812">Transmembrane</keyword>
<dbReference type="InterPro" id="IPR003591">
    <property type="entry name" value="Leu-rich_rpt_typical-subtyp"/>
</dbReference>
<dbReference type="InterPro" id="IPR001611">
    <property type="entry name" value="Leu-rich_rpt"/>
</dbReference>
<evidence type="ECO:0000313" key="5">
    <source>
        <dbReference type="EnsemblMetazoa" id="MDOA004403-PB"/>
    </source>
</evidence>
<dbReference type="SMART" id="SM00369">
    <property type="entry name" value="LRR_TYP"/>
    <property type="match status" value="8"/>
</dbReference>
<evidence type="ECO:0000256" key="4">
    <source>
        <dbReference type="SAM" id="Phobius"/>
    </source>
</evidence>
<dbReference type="eggNOG" id="KOG0619">
    <property type="taxonomic scope" value="Eukaryota"/>
</dbReference>
<evidence type="ECO:0000256" key="3">
    <source>
        <dbReference type="SAM" id="MobiDB-lite"/>
    </source>
</evidence>
<dbReference type="VEuPathDB" id="VectorBase:MDOMA2_019872"/>
<sequence length="1184" mass="132131">MSFKCQIFRKRLTVFNNVLELSCDVRIIILCYFIIATVLPSDIKCAKLPNPQIRLLINDEDLLHEKTSRHEAAAAAAAAEAEAASAHHADNSGEHFNLYRSELKRLSYETIHRILRDENEPSYRREETELRYYQKRSPPAYEDVGHQLNKRSTTDKETQQQENIALNYSKRNLQKFVITDQLAKELAPASSLDLSDNHLCSLNLTFSNHLQSLKLSNNSFTAIPITGKSQLKTLNLNRNNIISPSSLESNIYLRQLYLSNNGLENILPLNLSLLKNLETLDISCNSLKNLETSFFPERMHNLKHLNMAHNQLGAIYRETFYNLLSLNTLLLGHNNITDIDYETFLALPNLQYLDLSYNALKGKSIRALQGITGLVALNIAYNPELGPYMQEFVASWSLKELDASGTGLCQIPAALAQSVRSLKLTHNWLKVINCGDLDSYPLLQYLDLSHSHIEQIEDDALGRLEILEILMLDHNNLKKIPQSLPVSLEHLFLQYNNIMDIQSQSFQGLTSLKTLDLSNNKLLYLPDITLPKLQTLNLQSSEIRGCADQRPQRQDDKSNVIGKTPTNQTSHEPEEYDVETTTAAAATTMSTTSSKAVVVATTTATPVVHKHEPLQLHVKDRHLIGTPLLMHKGDNLMVATDELIKANPQDSGKRSTGTTKTTTTSTPPSTTSYGMASTAAAAAATGPQTALPAEAKTVKTILAKSQHSTKPFKKNHDDDDDNVNDMLSLRHHPQHEPFEHKGETIKVKDYSLYAKKSNNADMAKTKKPSLIMKKMTIVTKQHEVVIADSPASATTSTTTISPLPDATNSAEMVNPLNERQFSERHFQELRPQHNNMAKHSTVNTPVNGNSQQAHHLMHEPQTFQHEHELLMQQILHDEQQQQQQQQHEKLSQSEQWSDLRKANNKDNHPGLILLVSSGLFVVLLLGLMHVYRCDVPWRRSSPAHHLRPHQRHNASLDDDVHSFLSYNEGMQKWHHSTRLEAPYSSPLHNLHVRELQKTSATEKPATIKTSSSYAETMAAATNRHHILPRSNSQSSSTTTRTTSPSSSAMLDDETFYIEMTPPAGQLAQALHSELLPMELLNLAQTKTSDIKETTVGDLQTSLQDDCVVLTSSRGQHIAPSYKASSSMTMETTKASLSSSSHRDLLISSTPLASSAAAAAATSSSAASASNSQKPLYNSRKFGLW</sequence>
<evidence type="ECO:0008006" key="6">
    <source>
        <dbReference type="Google" id="ProtNLM"/>
    </source>
</evidence>
<proteinExistence type="predicted"/>
<accession>A0A1I8MFK5</accession>
<dbReference type="OrthoDB" id="28057at2759"/>
<dbReference type="Pfam" id="PF13516">
    <property type="entry name" value="LRR_6"/>
    <property type="match status" value="1"/>
</dbReference>
<reference evidence="5" key="1">
    <citation type="submission" date="2020-05" db="UniProtKB">
        <authorList>
            <consortium name="EnsemblMetazoa"/>
        </authorList>
    </citation>
    <scope>IDENTIFICATION</scope>
    <source>
        <strain evidence="5">Aabys</strain>
    </source>
</reference>
<dbReference type="InterPro" id="IPR050333">
    <property type="entry name" value="SLRP"/>
</dbReference>
<dbReference type="AlphaFoldDB" id="A0A1I8MFK5"/>
<dbReference type="Gene3D" id="3.80.10.10">
    <property type="entry name" value="Ribonuclease Inhibitor"/>
    <property type="match status" value="2"/>
</dbReference>
<feature type="region of interest" description="Disordered" evidence="3">
    <location>
        <begin position="645"/>
        <end position="678"/>
    </location>
</feature>
<dbReference type="STRING" id="7370.A0A1I8MFK5"/>
<feature type="region of interest" description="Disordered" evidence="3">
    <location>
        <begin position="877"/>
        <end position="902"/>
    </location>
</feature>
<feature type="region of interest" description="Disordered" evidence="3">
    <location>
        <begin position="1162"/>
        <end position="1184"/>
    </location>
</feature>
<dbReference type="PANTHER" id="PTHR45712:SF22">
    <property type="entry name" value="INSULIN-LIKE GROWTH FACTOR-BINDING PROTEIN COMPLEX ACID LABILE SUBUNIT"/>
    <property type="match status" value="1"/>
</dbReference>
<evidence type="ECO:0000256" key="2">
    <source>
        <dbReference type="ARBA" id="ARBA00022737"/>
    </source>
</evidence>
<protein>
    <recommendedName>
        <fullName evidence="6">Leucine rich repeat protein</fullName>
    </recommendedName>
</protein>
<dbReference type="PRINTS" id="PR00019">
    <property type="entry name" value="LEURICHRPT"/>
</dbReference>
<keyword evidence="2" id="KW-0677">Repeat</keyword>
<feature type="compositionally biased region" description="Low complexity" evidence="3">
    <location>
        <begin position="654"/>
        <end position="678"/>
    </location>
</feature>
<dbReference type="PROSITE" id="PS51450">
    <property type="entry name" value="LRR"/>
    <property type="match status" value="6"/>
</dbReference>
<feature type="compositionally biased region" description="Low complexity" evidence="3">
    <location>
        <begin position="1162"/>
        <end position="1171"/>
    </location>
</feature>
<dbReference type="Pfam" id="PF13855">
    <property type="entry name" value="LRR_8"/>
    <property type="match status" value="3"/>
</dbReference>
<feature type="region of interest" description="Disordered" evidence="3">
    <location>
        <begin position="704"/>
        <end position="724"/>
    </location>
</feature>
<organism evidence="5">
    <name type="scientific">Musca domestica</name>
    <name type="common">House fly</name>
    <dbReference type="NCBI Taxonomy" id="7370"/>
    <lineage>
        <taxon>Eukaryota</taxon>
        <taxon>Metazoa</taxon>
        <taxon>Ecdysozoa</taxon>
        <taxon>Arthropoda</taxon>
        <taxon>Hexapoda</taxon>
        <taxon>Insecta</taxon>
        <taxon>Pterygota</taxon>
        <taxon>Neoptera</taxon>
        <taxon>Endopterygota</taxon>
        <taxon>Diptera</taxon>
        <taxon>Brachycera</taxon>
        <taxon>Muscomorpha</taxon>
        <taxon>Muscoidea</taxon>
        <taxon>Muscidae</taxon>
        <taxon>Musca</taxon>
    </lineage>
</organism>
<name>A0A1I8MFK5_MUSDO</name>
<dbReference type="PANTHER" id="PTHR45712">
    <property type="entry name" value="AGAP008170-PA"/>
    <property type="match status" value="1"/>
</dbReference>
<feature type="compositionally biased region" description="Basic and acidic residues" evidence="3">
    <location>
        <begin position="886"/>
        <end position="902"/>
    </location>
</feature>
<evidence type="ECO:0000256" key="1">
    <source>
        <dbReference type="ARBA" id="ARBA00022614"/>
    </source>
</evidence>
<feature type="transmembrane region" description="Helical" evidence="4">
    <location>
        <begin position="910"/>
        <end position="931"/>
    </location>
</feature>
<feature type="region of interest" description="Disordered" evidence="3">
    <location>
        <begin position="1022"/>
        <end position="1049"/>
    </location>
</feature>
<dbReference type="VEuPathDB" id="VectorBase:MDOA004403"/>